<reference evidence="2 3" key="1">
    <citation type="submission" date="2020-02" db="EMBL/GenBank/DDBJ databases">
        <title>Genomic Insights into the Phylogeny and Genetic Plasticity of the Human and Animal Enteric Pathogen Clostridium perfringens.</title>
        <authorList>
            <person name="Feng Y."/>
            <person name="Hu Y."/>
        </authorList>
    </citation>
    <scope>NUCLEOTIDE SEQUENCE [LARGE SCALE GENOMIC DNA]</scope>
    <source>
        <strain evidence="2 3">CP-40</strain>
    </source>
</reference>
<dbReference type="Proteomes" id="UP000481454">
    <property type="component" value="Unassembled WGS sequence"/>
</dbReference>
<name>A0AAP6WL05_CLOPF</name>
<dbReference type="AlphaFoldDB" id="A0AAP6WL05"/>
<sequence length="219" mass="25697">MTILKTKKAEIKEVDIMEIKRYMDIKNYLISIYGLVNPNGKHQAIVNIIGAKVAYNTLVGLESELIGVELSYGDIDLDKVFKNTFSNFSEEFILKTSNNTAYLHKDYKKVQDLEELDKAYPYEERKKRSLDLEKEILKLTETNVRLEKINPSLVKQNKKKLDELRAELNSLEETLNLKLKDELLFKVFSYAEMELKETKNKVTQYKTYLEQLLKEIEEQ</sequence>
<accession>A0AAP6WL05</accession>
<feature type="coiled-coil region" evidence="1">
    <location>
        <begin position="154"/>
        <end position="215"/>
    </location>
</feature>
<evidence type="ECO:0000313" key="3">
    <source>
        <dbReference type="Proteomes" id="UP000481454"/>
    </source>
</evidence>
<protein>
    <submittedName>
        <fullName evidence="2">DNA repair protein Rad50</fullName>
    </submittedName>
</protein>
<evidence type="ECO:0000313" key="2">
    <source>
        <dbReference type="EMBL" id="NGU29399.1"/>
    </source>
</evidence>
<keyword evidence="1" id="KW-0175">Coiled coil</keyword>
<gene>
    <name evidence="2" type="ORF">G6Z34_04605</name>
</gene>
<dbReference type="EMBL" id="JAALLZ010000001">
    <property type="protein sequence ID" value="NGU29399.1"/>
    <property type="molecule type" value="Genomic_DNA"/>
</dbReference>
<organism evidence="2 3">
    <name type="scientific">Clostridium perfringens</name>
    <dbReference type="NCBI Taxonomy" id="1502"/>
    <lineage>
        <taxon>Bacteria</taxon>
        <taxon>Bacillati</taxon>
        <taxon>Bacillota</taxon>
        <taxon>Clostridia</taxon>
        <taxon>Eubacteriales</taxon>
        <taxon>Clostridiaceae</taxon>
        <taxon>Clostridium</taxon>
    </lineage>
</organism>
<evidence type="ECO:0000256" key="1">
    <source>
        <dbReference type="SAM" id="Coils"/>
    </source>
</evidence>
<dbReference type="RefSeq" id="WP_003458460.1">
    <property type="nucleotide sequence ID" value="NZ_CATNWX010000001.1"/>
</dbReference>
<proteinExistence type="predicted"/>
<comment type="caution">
    <text evidence="2">The sequence shown here is derived from an EMBL/GenBank/DDBJ whole genome shotgun (WGS) entry which is preliminary data.</text>
</comment>